<gene>
    <name evidence="1" type="ORF">LTR32_007053</name>
</gene>
<dbReference type="Proteomes" id="UP001308179">
    <property type="component" value="Unassembled WGS sequence"/>
</dbReference>
<evidence type="ECO:0000313" key="2">
    <source>
        <dbReference type="Proteomes" id="UP001308179"/>
    </source>
</evidence>
<sequence length="208" mass="22703">MATTAIQDVIFTPAYSYAIRWIRDSPKLPVPRPPGHTPFVDNGTDLPTSEQTYDAAGGLLQVTPHHNASCDHNILSNLDGCETIGTPRYEDPAALEITEWSERLLRLALSSTPSAIPASWCRPQASPHLATGASSTGRILRPDCQSDFYSSTTTERLFQCDCFRTSVFAKNEQIAGQVDCRQIAGRAKGLSADQVTKRPSIPSFPLLE</sequence>
<comment type="caution">
    <text evidence="1">The sequence shown here is derived from an EMBL/GenBank/DDBJ whole genome shotgun (WGS) entry which is preliminary data.</text>
</comment>
<protein>
    <submittedName>
        <fullName evidence="1">Uncharacterized protein</fullName>
    </submittedName>
</protein>
<evidence type="ECO:0000313" key="1">
    <source>
        <dbReference type="EMBL" id="KAK5140024.1"/>
    </source>
</evidence>
<accession>A0ABR0KX50</accession>
<name>A0ABR0KX50_9PEZI</name>
<organism evidence="1 2">
    <name type="scientific">Rachicladosporium monterosium</name>
    <dbReference type="NCBI Taxonomy" id="1507873"/>
    <lineage>
        <taxon>Eukaryota</taxon>
        <taxon>Fungi</taxon>
        <taxon>Dikarya</taxon>
        <taxon>Ascomycota</taxon>
        <taxon>Pezizomycotina</taxon>
        <taxon>Dothideomycetes</taxon>
        <taxon>Dothideomycetidae</taxon>
        <taxon>Cladosporiales</taxon>
        <taxon>Cladosporiaceae</taxon>
        <taxon>Rachicladosporium</taxon>
    </lineage>
</organism>
<dbReference type="EMBL" id="JAVRRR010000921">
    <property type="protein sequence ID" value="KAK5140024.1"/>
    <property type="molecule type" value="Genomic_DNA"/>
</dbReference>
<proteinExistence type="predicted"/>
<reference evidence="1 2" key="1">
    <citation type="submission" date="2023-08" db="EMBL/GenBank/DDBJ databases">
        <title>Black Yeasts Isolated from many extreme environments.</title>
        <authorList>
            <person name="Coleine C."/>
            <person name="Stajich J.E."/>
            <person name="Selbmann L."/>
        </authorList>
    </citation>
    <scope>NUCLEOTIDE SEQUENCE [LARGE SCALE GENOMIC DNA]</scope>
    <source>
        <strain evidence="1 2">CCFEE 5386</strain>
    </source>
</reference>
<keyword evidence="2" id="KW-1185">Reference proteome</keyword>